<dbReference type="RefSeq" id="WP_115690385.1">
    <property type="nucleotide sequence ID" value="NZ_CP031417.1"/>
</dbReference>
<protein>
    <submittedName>
        <fullName evidence="2">Endonuclease domain-containing protein</fullName>
    </submittedName>
</protein>
<dbReference type="OrthoDB" id="9798754at2"/>
<reference evidence="2 3" key="1">
    <citation type="submission" date="2018-07" db="EMBL/GenBank/DDBJ databases">
        <authorList>
            <person name="Quirk P.G."/>
            <person name="Krulwich T.A."/>
        </authorList>
    </citation>
    <scope>NUCLEOTIDE SEQUENCE [LARGE SCALE GENOMIC DNA]</scope>
    <source>
        <strain evidence="2 3">CC-BB4</strain>
    </source>
</reference>
<dbReference type="CDD" id="cd01038">
    <property type="entry name" value="Endonuclease_DUF559"/>
    <property type="match status" value="1"/>
</dbReference>
<dbReference type="Proteomes" id="UP000254889">
    <property type="component" value="Chromosome"/>
</dbReference>
<dbReference type="Pfam" id="PF04480">
    <property type="entry name" value="DUF559"/>
    <property type="match status" value="1"/>
</dbReference>
<accession>A0A345ZUJ0</accession>
<proteinExistence type="predicted"/>
<evidence type="ECO:0000313" key="3">
    <source>
        <dbReference type="Proteomes" id="UP000254889"/>
    </source>
</evidence>
<gene>
    <name evidence="2" type="ORF">DW352_08725</name>
</gene>
<sequence length="129" mass="14968">MPPSRARELRKSMTPQEVKLWLRLRELRAIGHHFRRQSPLKPYVVDFECRKSLLIVEVDGHQHGFDEHRQRDAVRDQALERRGYKVLRFSNAEVSHEIEGVMQAIYLALTNPHPAARMRARPPSPGGEG</sequence>
<organism evidence="2 3">
    <name type="scientific">Pseudolabrys taiwanensis</name>
    <dbReference type="NCBI Taxonomy" id="331696"/>
    <lineage>
        <taxon>Bacteria</taxon>
        <taxon>Pseudomonadati</taxon>
        <taxon>Pseudomonadota</taxon>
        <taxon>Alphaproteobacteria</taxon>
        <taxon>Hyphomicrobiales</taxon>
        <taxon>Xanthobacteraceae</taxon>
        <taxon>Pseudolabrys</taxon>
    </lineage>
</organism>
<keyword evidence="2" id="KW-0540">Nuclease</keyword>
<dbReference type="EMBL" id="CP031417">
    <property type="protein sequence ID" value="AXK80587.1"/>
    <property type="molecule type" value="Genomic_DNA"/>
</dbReference>
<dbReference type="Gene3D" id="3.40.960.10">
    <property type="entry name" value="VSR Endonuclease"/>
    <property type="match status" value="1"/>
</dbReference>
<dbReference type="InterPro" id="IPR007569">
    <property type="entry name" value="DUF559"/>
</dbReference>
<keyword evidence="2" id="KW-0255">Endonuclease</keyword>
<dbReference type="InterPro" id="IPR047216">
    <property type="entry name" value="Endonuclease_DUF559_bact"/>
</dbReference>
<keyword evidence="2" id="KW-0378">Hydrolase</keyword>
<dbReference type="AlphaFoldDB" id="A0A345ZUJ0"/>
<dbReference type="PANTHER" id="PTHR38590:SF1">
    <property type="entry name" value="BLL0828 PROTEIN"/>
    <property type="match status" value="1"/>
</dbReference>
<dbReference type="SUPFAM" id="SSF52980">
    <property type="entry name" value="Restriction endonuclease-like"/>
    <property type="match status" value="1"/>
</dbReference>
<keyword evidence="3" id="KW-1185">Reference proteome</keyword>
<evidence type="ECO:0000259" key="1">
    <source>
        <dbReference type="Pfam" id="PF04480"/>
    </source>
</evidence>
<dbReference type="GO" id="GO:0004519">
    <property type="term" value="F:endonuclease activity"/>
    <property type="evidence" value="ECO:0007669"/>
    <property type="project" value="UniProtKB-KW"/>
</dbReference>
<evidence type="ECO:0000313" key="2">
    <source>
        <dbReference type="EMBL" id="AXK80587.1"/>
    </source>
</evidence>
<dbReference type="InterPro" id="IPR011335">
    <property type="entry name" value="Restrct_endonuc-II-like"/>
</dbReference>
<dbReference type="PANTHER" id="PTHR38590">
    <property type="entry name" value="BLL0828 PROTEIN"/>
    <property type="match status" value="1"/>
</dbReference>
<name>A0A345ZUJ0_9HYPH</name>
<dbReference type="KEGG" id="ptaw:DW352_08725"/>
<feature type="domain" description="DUF559" evidence="1">
    <location>
        <begin position="4"/>
        <end position="109"/>
    </location>
</feature>